<evidence type="ECO:0000256" key="4">
    <source>
        <dbReference type="ARBA" id="ARBA00022898"/>
    </source>
</evidence>
<keyword evidence="5 7" id="KW-0456">Lyase</keyword>
<organism evidence="8 9">
    <name type="scientific">Methylobacillus rhizosphaerae</name>
    <dbReference type="NCBI Taxonomy" id="551994"/>
    <lineage>
        <taxon>Bacteria</taxon>
        <taxon>Pseudomonadati</taxon>
        <taxon>Pseudomonadota</taxon>
        <taxon>Betaproteobacteria</taxon>
        <taxon>Nitrosomonadales</taxon>
        <taxon>Methylophilaceae</taxon>
        <taxon>Methylobacillus</taxon>
    </lineage>
</organism>
<evidence type="ECO:0000256" key="3">
    <source>
        <dbReference type="ARBA" id="ARBA00022793"/>
    </source>
</evidence>
<evidence type="ECO:0000256" key="2">
    <source>
        <dbReference type="ARBA" id="ARBA00009533"/>
    </source>
</evidence>
<dbReference type="OrthoDB" id="9803665at2"/>
<reference evidence="9" key="1">
    <citation type="submission" date="2017-06" db="EMBL/GenBank/DDBJ databases">
        <authorList>
            <person name="Varghese N."/>
            <person name="Submissions S."/>
        </authorList>
    </citation>
    <scope>NUCLEOTIDE SEQUENCE [LARGE SCALE GENOMIC DNA]</scope>
    <source>
        <strain evidence="9">Ca-68</strain>
    </source>
</reference>
<dbReference type="InterPro" id="IPR015421">
    <property type="entry name" value="PyrdxlP-dep_Trfase_major"/>
</dbReference>
<dbReference type="PANTHER" id="PTHR45677">
    <property type="entry name" value="GLUTAMATE DECARBOXYLASE-RELATED"/>
    <property type="match status" value="1"/>
</dbReference>
<dbReference type="Gene3D" id="3.40.640.10">
    <property type="entry name" value="Type I PLP-dependent aspartate aminotransferase-like (Major domain)"/>
    <property type="match status" value="1"/>
</dbReference>
<dbReference type="GO" id="GO:0030170">
    <property type="term" value="F:pyridoxal phosphate binding"/>
    <property type="evidence" value="ECO:0007669"/>
    <property type="project" value="InterPro"/>
</dbReference>
<dbReference type="SUPFAM" id="SSF53383">
    <property type="entry name" value="PLP-dependent transferases"/>
    <property type="match status" value="1"/>
</dbReference>
<dbReference type="GO" id="GO:0005737">
    <property type="term" value="C:cytoplasm"/>
    <property type="evidence" value="ECO:0007669"/>
    <property type="project" value="TreeGrafter"/>
</dbReference>
<dbReference type="GO" id="GO:0016831">
    <property type="term" value="F:carboxy-lyase activity"/>
    <property type="evidence" value="ECO:0007669"/>
    <property type="project" value="UniProtKB-KW"/>
</dbReference>
<sequence length="483" mass="52856">MTSSELYQMFDSEQFRSSGHALIDLLAAQLTHELSGKAELIHWQPPVEAAQSWQQPMPEVAELSHSDFITWLQEEILPRNLAMHHPHSMAHQAAPPLPMAALCDLVAALCNQAMALYETGPAATLLEHQAIHWLTTAVGWSHGTGVLTSGGSQANLTALLAARQHAAANIWQEGVTAAPPLRILASELAHYSVKRTAAIMGLGADALISIATDQQGRISLEALKEAHTACQHRHEPVMAIVATAGCTATGSIDPLQAIGQYCQAHGVWLHIDGAHGAAAVLSNQHADKLQGIHLADSVSWDGHKLLYMPATVSAVLFRNTADSYLSFAQEASYLFNDEHGEETDFNLSYRTLECTKRMMALKIVAAFKLYGRKGMASLLDHVFALAEQFAVMLSSTPGFELLMHPQTNIVCFRYHGNVSNTAVLDSLQVHIRQQLLHRGLFHLSQVEINNSIWLRSVFMNPQTQPAHQQHLLQEIIAIARARA</sequence>
<dbReference type="Proteomes" id="UP000198305">
    <property type="component" value="Unassembled WGS sequence"/>
</dbReference>
<name>A0A239AM23_9PROT</name>
<evidence type="ECO:0000313" key="9">
    <source>
        <dbReference type="Proteomes" id="UP000198305"/>
    </source>
</evidence>
<dbReference type="AlphaFoldDB" id="A0A239AM23"/>
<evidence type="ECO:0000256" key="6">
    <source>
        <dbReference type="PIRSR" id="PIRSR602129-50"/>
    </source>
</evidence>
<dbReference type="RefSeq" id="WP_089376083.1">
    <property type="nucleotide sequence ID" value="NZ_FZOA01000008.1"/>
</dbReference>
<dbReference type="GO" id="GO:0006520">
    <property type="term" value="P:amino acid metabolic process"/>
    <property type="evidence" value="ECO:0007669"/>
    <property type="project" value="InterPro"/>
</dbReference>
<evidence type="ECO:0000256" key="7">
    <source>
        <dbReference type="RuleBase" id="RU000382"/>
    </source>
</evidence>
<dbReference type="InterPro" id="IPR010977">
    <property type="entry name" value="Aromatic_deC"/>
</dbReference>
<keyword evidence="3" id="KW-0210">Decarboxylase</keyword>
<dbReference type="EMBL" id="FZOA01000008">
    <property type="protein sequence ID" value="SNR96560.1"/>
    <property type="molecule type" value="Genomic_DNA"/>
</dbReference>
<keyword evidence="4 6" id="KW-0663">Pyridoxal phosphate</keyword>
<evidence type="ECO:0000313" key="8">
    <source>
        <dbReference type="EMBL" id="SNR96560.1"/>
    </source>
</evidence>
<proteinExistence type="inferred from homology"/>
<dbReference type="InterPro" id="IPR015424">
    <property type="entry name" value="PyrdxlP-dep_Trfase"/>
</dbReference>
<dbReference type="PRINTS" id="PR00800">
    <property type="entry name" value="YHDCRBOXLASE"/>
</dbReference>
<gene>
    <name evidence="8" type="ORF">SAMN05192560_1999</name>
</gene>
<keyword evidence="9" id="KW-1185">Reference proteome</keyword>
<accession>A0A239AM23</accession>
<dbReference type="Pfam" id="PF00282">
    <property type="entry name" value="Pyridoxal_deC"/>
    <property type="match status" value="1"/>
</dbReference>
<comment type="cofactor">
    <cofactor evidence="1 6 7">
        <name>pyridoxal 5'-phosphate</name>
        <dbReference type="ChEBI" id="CHEBI:597326"/>
    </cofactor>
</comment>
<comment type="similarity">
    <text evidence="2 7">Belongs to the group II decarboxylase family.</text>
</comment>
<dbReference type="PANTHER" id="PTHR45677:SF8">
    <property type="entry name" value="CYSTEINE SULFINIC ACID DECARBOXYLASE"/>
    <property type="match status" value="1"/>
</dbReference>
<dbReference type="GO" id="GO:0019752">
    <property type="term" value="P:carboxylic acid metabolic process"/>
    <property type="evidence" value="ECO:0007669"/>
    <property type="project" value="InterPro"/>
</dbReference>
<evidence type="ECO:0000256" key="5">
    <source>
        <dbReference type="ARBA" id="ARBA00023239"/>
    </source>
</evidence>
<dbReference type="Gene3D" id="3.90.1150.170">
    <property type="match status" value="1"/>
</dbReference>
<evidence type="ECO:0000256" key="1">
    <source>
        <dbReference type="ARBA" id="ARBA00001933"/>
    </source>
</evidence>
<protein>
    <submittedName>
        <fullName evidence="8">L-2,4-diaminobutyrate decarboxylase</fullName>
    </submittedName>
</protein>
<feature type="modified residue" description="N6-(pyridoxal phosphate)lysine" evidence="6">
    <location>
        <position position="304"/>
    </location>
</feature>
<dbReference type="InterPro" id="IPR002129">
    <property type="entry name" value="PyrdxlP-dep_de-COase"/>
</dbReference>